<sequence>MTKEKLEFEDYKYLIFAWLFPGLGHYLLGLKKKAYILGGIVIFMIAYGLYLKGHIYTPSDQLQLFQLGSLFELGMGPVYFILSFTPLREGVVKSFTFEYGTSFILTGAILNYFAIIDVADHILGRHKDSIWEEK</sequence>
<feature type="transmembrane region" description="Helical" evidence="1">
    <location>
        <begin position="64"/>
        <end position="87"/>
    </location>
</feature>
<dbReference type="Pfam" id="PF20382">
    <property type="entry name" value="DUF6677"/>
    <property type="match status" value="1"/>
</dbReference>
<organism evidence="3 4">
    <name type="scientific">Thermotomaculum hydrothermale</name>
    <dbReference type="NCBI Taxonomy" id="981385"/>
    <lineage>
        <taxon>Bacteria</taxon>
        <taxon>Pseudomonadati</taxon>
        <taxon>Acidobacteriota</taxon>
        <taxon>Holophagae</taxon>
        <taxon>Thermotomaculales</taxon>
        <taxon>Thermotomaculaceae</taxon>
        <taxon>Thermotomaculum</taxon>
    </lineage>
</organism>
<feature type="transmembrane region" description="Helical" evidence="1">
    <location>
        <begin position="12"/>
        <end position="28"/>
    </location>
</feature>
<keyword evidence="1" id="KW-0472">Membrane</keyword>
<feature type="transmembrane region" description="Helical" evidence="1">
    <location>
        <begin position="34"/>
        <end position="52"/>
    </location>
</feature>
<feature type="domain" description="DUF6677" evidence="2">
    <location>
        <begin position="14"/>
        <end position="119"/>
    </location>
</feature>
<evidence type="ECO:0000313" key="4">
    <source>
        <dbReference type="Proteomes" id="UP000595564"/>
    </source>
</evidence>
<feature type="transmembrane region" description="Helical" evidence="1">
    <location>
        <begin position="99"/>
        <end position="119"/>
    </location>
</feature>
<dbReference type="KEGG" id="thyd:TTHT_1495"/>
<dbReference type="Proteomes" id="UP000595564">
    <property type="component" value="Chromosome"/>
</dbReference>
<evidence type="ECO:0000313" key="3">
    <source>
        <dbReference type="EMBL" id="BBB33001.1"/>
    </source>
</evidence>
<dbReference type="EMBL" id="AP017470">
    <property type="protein sequence ID" value="BBB33001.1"/>
    <property type="molecule type" value="Genomic_DNA"/>
</dbReference>
<reference evidence="3 4" key="1">
    <citation type="journal article" date="2012" name="Extremophiles">
        <title>Thermotomaculum hydrothermale gen. nov., sp. nov., a novel heterotrophic thermophile within the phylum Acidobacteria from a deep-sea hydrothermal vent chimney in the Southern Okinawa Trough.</title>
        <authorList>
            <person name="Izumi H."/>
            <person name="Nunoura T."/>
            <person name="Miyazaki M."/>
            <person name="Mino S."/>
            <person name="Toki T."/>
            <person name="Takai K."/>
            <person name="Sako Y."/>
            <person name="Sawabe T."/>
            <person name="Nakagawa S."/>
        </authorList>
    </citation>
    <scope>NUCLEOTIDE SEQUENCE [LARGE SCALE GENOMIC DNA]</scope>
    <source>
        <strain evidence="3 4">AC55</strain>
    </source>
</reference>
<keyword evidence="4" id="KW-1185">Reference proteome</keyword>
<dbReference type="InterPro" id="IPR046499">
    <property type="entry name" value="DUF6677"/>
</dbReference>
<dbReference type="RefSeq" id="WP_201327300.1">
    <property type="nucleotide sequence ID" value="NZ_AP017470.1"/>
</dbReference>
<keyword evidence="1" id="KW-0812">Transmembrane</keyword>
<protein>
    <recommendedName>
        <fullName evidence="2">DUF6677 domain-containing protein</fullName>
    </recommendedName>
</protein>
<evidence type="ECO:0000256" key="1">
    <source>
        <dbReference type="SAM" id="Phobius"/>
    </source>
</evidence>
<accession>A0A7R6SYW1</accession>
<name>A0A7R6SYW1_9BACT</name>
<evidence type="ECO:0000259" key="2">
    <source>
        <dbReference type="Pfam" id="PF20382"/>
    </source>
</evidence>
<proteinExistence type="predicted"/>
<keyword evidence="1" id="KW-1133">Transmembrane helix</keyword>
<gene>
    <name evidence="3" type="ORF">TTHT_1495</name>
</gene>
<dbReference type="AlphaFoldDB" id="A0A7R6SYW1"/>